<dbReference type="GO" id="GO:0005730">
    <property type="term" value="C:nucleolus"/>
    <property type="evidence" value="ECO:0007669"/>
    <property type="project" value="TreeGrafter"/>
</dbReference>
<feature type="region of interest" description="Disordered" evidence="4">
    <location>
        <begin position="1"/>
        <end position="20"/>
    </location>
</feature>
<dbReference type="GO" id="GO:0003729">
    <property type="term" value="F:mRNA binding"/>
    <property type="evidence" value="ECO:0007669"/>
    <property type="project" value="TreeGrafter"/>
</dbReference>
<evidence type="ECO:0000256" key="1">
    <source>
        <dbReference type="ARBA" id="ARBA00022737"/>
    </source>
</evidence>
<dbReference type="InterPro" id="IPR040059">
    <property type="entry name" value="PUM3"/>
</dbReference>
<evidence type="ECO:0000256" key="2">
    <source>
        <dbReference type="ARBA" id="ARBA00022884"/>
    </source>
</evidence>
<gene>
    <name evidence="6" type="ORF">M0812_00606</name>
</gene>
<evidence type="ECO:0000256" key="3">
    <source>
        <dbReference type="PROSITE-ProRule" id="PRU00317"/>
    </source>
</evidence>
<dbReference type="InterPro" id="IPR012959">
    <property type="entry name" value="CPL_dom"/>
</dbReference>
<dbReference type="InterPro" id="IPR011989">
    <property type="entry name" value="ARM-like"/>
</dbReference>
<dbReference type="AlphaFoldDB" id="A0AAV8A3H0"/>
<evidence type="ECO:0000313" key="7">
    <source>
        <dbReference type="Proteomes" id="UP001146793"/>
    </source>
</evidence>
<dbReference type="Gene3D" id="1.25.10.10">
    <property type="entry name" value="Leucine-rich Repeat Variant"/>
    <property type="match status" value="1"/>
</dbReference>
<dbReference type="InterPro" id="IPR033133">
    <property type="entry name" value="PUM-HD"/>
</dbReference>
<feature type="repeat" description="Pumilio" evidence="3">
    <location>
        <begin position="104"/>
        <end position="139"/>
    </location>
</feature>
<evidence type="ECO:0000256" key="4">
    <source>
        <dbReference type="SAM" id="MobiDB-lite"/>
    </source>
</evidence>
<dbReference type="SMART" id="SM00025">
    <property type="entry name" value="Pumilio"/>
    <property type="match status" value="4"/>
</dbReference>
<dbReference type="PANTHER" id="PTHR13389">
    <property type="entry name" value="PUMILIO HOMOLOG 3"/>
    <property type="match status" value="1"/>
</dbReference>
<dbReference type="PROSITE" id="PS50303">
    <property type="entry name" value="PUM_HD"/>
    <property type="match status" value="1"/>
</dbReference>
<comment type="caution">
    <text evidence="6">The sequence shown here is derived from an EMBL/GenBank/DDBJ whole genome shotgun (WGS) entry which is preliminary data.</text>
</comment>
<evidence type="ECO:0000313" key="6">
    <source>
        <dbReference type="EMBL" id="KAJ3448130.1"/>
    </source>
</evidence>
<protein>
    <submittedName>
        <fullName evidence="6">Pumilio</fullName>
    </submittedName>
</protein>
<keyword evidence="2" id="KW-0694">RNA-binding</keyword>
<evidence type="ECO:0000259" key="5">
    <source>
        <dbReference type="PROSITE" id="PS50303"/>
    </source>
</evidence>
<feature type="domain" description="PUM-HD" evidence="5">
    <location>
        <begin position="40"/>
        <end position="423"/>
    </location>
</feature>
<reference evidence="6" key="1">
    <citation type="submission" date="2022-08" db="EMBL/GenBank/DDBJ databases">
        <title>Novel sulphate-reducing endosymbionts in the free-living metamonad Anaeramoeba.</title>
        <authorList>
            <person name="Jerlstrom-Hultqvist J."/>
            <person name="Cepicka I."/>
            <person name="Gallot-Lavallee L."/>
            <person name="Salas-Leiva D."/>
            <person name="Curtis B.A."/>
            <person name="Zahonova K."/>
            <person name="Pipaliya S."/>
            <person name="Dacks J."/>
            <person name="Roger A.J."/>
        </authorList>
    </citation>
    <scope>NUCLEOTIDE SEQUENCE</scope>
    <source>
        <strain evidence="6">Busselton2</strain>
    </source>
</reference>
<accession>A0AAV8A3H0</accession>
<dbReference type="EMBL" id="JANTQA010000015">
    <property type="protein sequence ID" value="KAJ3448130.1"/>
    <property type="molecule type" value="Genomic_DNA"/>
</dbReference>
<dbReference type="InterPro" id="IPR016024">
    <property type="entry name" value="ARM-type_fold"/>
</dbReference>
<dbReference type="SUPFAM" id="SSF48371">
    <property type="entry name" value="ARM repeat"/>
    <property type="match status" value="2"/>
</dbReference>
<name>A0AAV8A3H0_9EUKA</name>
<dbReference type="PROSITE" id="PS50302">
    <property type="entry name" value="PUM"/>
    <property type="match status" value="1"/>
</dbReference>
<keyword evidence="1" id="KW-0677">Repeat</keyword>
<proteinExistence type="predicted"/>
<dbReference type="GO" id="GO:0006417">
    <property type="term" value="P:regulation of translation"/>
    <property type="evidence" value="ECO:0007669"/>
    <property type="project" value="TreeGrafter"/>
</dbReference>
<dbReference type="Pfam" id="PF08144">
    <property type="entry name" value="CPL"/>
    <property type="match status" value="1"/>
</dbReference>
<dbReference type="Proteomes" id="UP001146793">
    <property type="component" value="Unassembled WGS sequence"/>
</dbReference>
<dbReference type="Pfam" id="PF00806">
    <property type="entry name" value="PUF"/>
    <property type="match status" value="1"/>
</dbReference>
<dbReference type="PANTHER" id="PTHR13389:SF0">
    <property type="entry name" value="PUMILIO HOMOLOG 3"/>
    <property type="match status" value="1"/>
</dbReference>
<sequence>MSNERKRTKENNELVETENKPILKKKRKNIDDESDELEKEVLTIWSENRSKKVNIKKKQEAIDEILEKLKGNLPKLVRKRPISRVIQFCLKNGTREQKNAIKDEIIFKALKIGKDRYGKFVLMQMLPKLDKDEIQKLLKRFQGKITKVCCHRYLSEVFNEIFPNKFSEQQVKNIISEFYGKEYTNNKNNSLSELLEAFPKRRIEIMSFVKHHIKKIVSKELVQQEVFHHVLREYVDICTDREMQTLCVITEESFINLIHTKKGAYVATKLITYFTPKQRKMAVKSISEYVPKLSKDKYGYFILCKLLSCVDDTVLLTNNILKKFENITKESCLDFYASKVFLLIISKETHRQFSKENLAQLQNIEIVRTKKTEDGIVTETVKCSKKDDETRKEELAAFLTKRLIKVSQENASEFILSQIGSQIIFELFKTVQSESIRPVYDKMVEIVLLKNVEYIEILNHSYGHRVIKQLIRLAPDFGVYLEKRLLETEKGELKKILTQLINSRGVFILLALVERKKCKKNLKQLIANTLKRLNFQNINQMKGVSILKRKVQLK</sequence>
<organism evidence="6 7">
    <name type="scientific">Anaeramoeba flamelloides</name>
    <dbReference type="NCBI Taxonomy" id="1746091"/>
    <lineage>
        <taxon>Eukaryota</taxon>
        <taxon>Metamonada</taxon>
        <taxon>Anaeramoebidae</taxon>
        <taxon>Anaeramoeba</taxon>
    </lineage>
</organism>
<dbReference type="InterPro" id="IPR001313">
    <property type="entry name" value="Pumilio_RNA-bd_rpt"/>
</dbReference>